<feature type="transmembrane region" description="Helical" evidence="11">
    <location>
        <begin position="277"/>
        <end position="301"/>
    </location>
</feature>
<dbReference type="RefSeq" id="WP_214214618.1">
    <property type="nucleotide sequence ID" value="NZ_JABBFO010000009.1"/>
</dbReference>
<organism evidence="12 13">
    <name type="scientific">Rosenbergiella australiborealis</name>
    <dbReference type="NCBI Taxonomy" id="1544696"/>
    <lineage>
        <taxon>Bacteria</taxon>
        <taxon>Pseudomonadati</taxon>
        <taxon>Pseudomonadota</taxon>
        <taxon>Gammaproteobacteria</taxon>
        <taxon>Enterobacterales</taxon>
        <taxon>Erwiniaceae</taxon>
        <taxon>Rosenbergiella</taxon>
    </lineage>
</organism>
<evidence type="ECO:0000256" key="2">
    <source>
        <dbReference type="ARBA" id="ARBA00009765"/>
    </source>
</evidence>
<dbReference type="EMBL" id="JABBFO010000009">
    <property type="protein sequence ID" value="MBT0727805.1"/>
    <property type="molecule type" value="Genomic_DNA"/>
</dbReference>
<keyword evidence="8 11" id="KW-1133">Transmembrane helix</keyword>
<comment type="similarity">
    <text evidence="2">Belongs to the CorA metal ion transporter (MIT) (TC 1.A.35) family.</text>
</comment>
<evidence type="ECO:0000256" key="6">
    <source>
        <dbReference type="ARBA" id="ARBA00022692"/>
    </source>
</evidence>
<keyword evidence="13" id="KW-1185">Reference proteome</keyword>
<evidence type="ECO:0000256" key="11">
    <source>
        <dbReference type="SAM" id="Phobius"/>
    </source>
</evidence>
<proteinExistence type="inferred from homology"/>
<dbReference type="InterPro" id="IPR045863">
    <property type="entry name" value="CorA_TM1_TM2"/>
</dbReference>
<sequence length="336" mass="38832">MPLTHFSHPINFFNEVSGLIHGYLFLPKQSPIRLSAEQLVAYYQGKRCEDGFIWLHTNLHHAAAGRWLRQYFLPDDYFLDEIAATSPRTRLSLQGNALFAVLNEVTTTEAVSRNTTLWAWCCSDMIITARFTPIKMVEELVAGLTPLALSQPEHLLLWLLSNQEDNVEMIIRDTSRQVLDIEERLFDRSLRHNRTVLSKIRRKLLRIQSLLVPEPAALFRLLNRPPQWLAPESVRELREFTEEFILGLNDMGNLLERIRLLQEEASMQAVEENNRTLYWLTVVTVMALPINIIAGLFGMNVGGLPFSNDPHGFWHLLACVIFFTLLLIVLIYRRTR</sequence>
<dbReference type="PANTHER" id="PTHR46494:SF3">
    <property type="entry name" value="ZINC TRANSPORT PROTEIN ZNTB"/>
    <property type="match status" value="1"/>
</dbReference>
<dbReference type="Pfam" id="PF01544">
    <property type="entry name" value="CorA"/>
    <property type="match status" value="1"/>
</dbReference>
<keyword evidence="6 11" id="KW-0812">Transmembrane</keyword>
<protein>
    <submittedName>
        <fullName evidence="12">Magnesium transporter CorA</fullName>
    </submittedName>
</protein>
<evidence type="ECO:0000313" key="12">
    <source>
        <dbReference type="EMBL" id="MBT0727805.1"/>
    </source>
</evidence>
<keyword evidence="3" id="KW-0813">Transport</keyword>
<evidence type="ECO:0000256" key="8">
    <source>
        <dbReference type="ARBA" id="ARBA00022989"/>
    </source>
</evidence>
<reference evidence="12 13" key="1">
    <citation type="submission" date="2020-04" db="EMBL/GenBank/DDBJ databases">
        <title>Genome sequencing of Rosenbergiella species.</title>
        <authorList>
            <person name="Alvarez-Perez S."/>
            <person name="Lievens B."/>
        </authorList>
    </citation>
    <scope>NUCLEOTIDE SEQUENCE [LARGE SCALE GENOMIC DNA]</scope>
    <source>
        <strain evidence="12 13">CdVSA20.1</strain>
    </source>
</reference>
<evidence type="ECO:0000313" key="13">
    <source>
        <dbReference type="Proteomes" id="UP000786875"/>
    </source>
</evidence>
<dbReference type="Gene3D" id="1.20.58.340">
    <property type="entry name" value="Magnesium transport protein CorA, transmembrane region"/>
    <property type="match status" value="2"/>
</dbReference>
<evidence type="ECO:0000256" key="1">
    <source>
        <dbReference type="ARBA" id="ARBA00004651"/>
    </source>
</evidence>
<evidence type="ECO:0000256" key="9">
    <source>
        <dbReference type="ARBA" id="ARBA00023065"/>
    </source>
</evidence>
<comment type="caution">
    <text evidence="12">The sequence shown here is derived from an EMBL/GenBank/DDBJ whole genome shotgun (WGS) entry which is preliminary data.</text>
</comment>
<feature type="transmembrane region" description="Helical" evidence="11">
    <location>
        <begin position="313"/>
        <end position="332"/>
    </location>
</feature>
<accession>A0ABS5T637</accession>
<keyword evidence="9" id="KW-0406">Ion transport</keyword>
<keyword evidence="7" id="KW-0862">Zinc</keyword>
<evidence type="ECO:0000256" key="5">
    <source>
        <dbReference type="ARBA" id="ARBA00022519"/>
    </source>
</evidence>
<evidence type="ECO:0000256" key="3">
    <source>
        <dbReference type="ARBA" id="ARBA00022448"/>
    </source>
</evidence>
<dbReference type="Proteomes" id="UP000786875">
    <property type="component" value="Unassembled WGS sequence"/>
</dbReference>
<keyword evidence="4" id="KW-1003">Cell membrane</keyword>
<keyword evidence="5" id="KW-0997">Cell inner membrane</keyword>
<dbReference type="SUPFAM" id="SSF143865">
    <property type="entry name" value="CorA soluble domain-like"/>
    <property type="match status" value="1"/>
</dbReference>
<dbReference type="InterPro" id="IPR002523">
    <property type="entry name" value="MgTranspt_CorA/ZnTranspt_ZntB"/>
</dbReference>
<name>A0ABS5T637_9GAMM</name>
<dbReference type="SUPFAM" id="SSF144083">
    <property type="entry name" value="Magnesium transport protein CorA, transmembrane region"/>
    <property type="match status" value="1"/>
</dbReference>
<dbReference type="InterPro" id="IPR045861">
    <property type="entry name" value="CorA_cytoplasmic_dom"/>
</dbReference>
<evidence type="ECO:0000256" key="10">
    <source>
        <dbReference type="ARBA" id="ARBA00023136"/>
    </source>
</evidence>
<evidence type="ECO:0000256" key="4">
    <source>
        <dbReference type="ARBA" id="ARBA00022475"/>
    </source>
</evidence>
<dbReference type="Gene3D" id="3.30.460.20">
    <property type="entry name" value="CorA soluble domain-like"/>
    <property type="match status" value="1"/>
</dbReference>
<evidence type="ECO:0000256" key="7">
    <source>
        <dbReference type="ARBA" id="ARBA00022833"/>
    </source>
</evidence>
<dbReference type="PANTHER" id="PTHR46494">
    <property type="entry name" value="CORA FAMILY METAL ION TRANSPORTER (EUROFUNG)"/>
    <property type="match status" value="1"/>
</dbReference>
<gene>
    <name evidence="12" type="ORF">HGT73_10560</name>
</gene>
<comment type="subcellular location">
    <subcellularLocation>
        <location evidence="1">Cell membrane</location>
        <topology evidence="1">Multi-pass membrane protein</topology>
    </subcellularLocation>
</comment>
<keyword evidence="10 11" id="KW-0472">Membrane</keyword>